<evidence type="ECO:0000256" key="3">
    <source>
        <dbReference type="ARBA" id="ARBA00022670"/>
    </source>
</evidence>
<dbReference type="UniPathway" id="UPA00665"/>
<feature type="active site" evidence="9">
    <location>
        <position position="130"/>
    </location>
</feature>
<dbReference type="PRINTS" id="PR00781">
    <property type="entry name" value="LIPOSIGPTASE"/>
</dbReference>
<comment type="similarity">
    <text evidence="1 9 10">Belongs to the peptidase A8 family.</text>
</comment>
<dbReference type="PANTHER" id="PTHR33695">
    <property type="entry name" value="LIPOPROTEIN SIGNAL PEPTIDASE"/>
    <property type="match status" value="1"/>
</dbReference>
<keyword evidence="8 9" id="KW-0472">Membrane</keyword>
<comment type="catalytic activity">
    <reaction evidence="9">
        <text>Release of signal peptides from bacterial membrane prolipoproteins. Hydrolyzes -Xaa-Yaa-Zaa-|-(S,diacylglyceryl)Cys-, in which Xaa is hydrophobic (preferably Leu), and Yaa (Ala or Ser) and Zaa (Gly or Ala) have small, neutral side chains.</text>
        <dbReference type="EC" id="3.4.23.36"/>
    </reaction>
</comment>
<accession>A0A6P1M7G3</accession>
<dbReference type="KEGG" id="taer:GT409_01165"/>
<dbReference type="RefSeq" id="WP_160626152.1">
    <property type="nucleotide sequence ID" value="NZ_CP047593.1"/>
</dbReference>
<comment type="function">
    <text evidence="9">This protein specifically catalyzes the removal of signal peptides from prolipoproteins.</text>
</comment>
<dbReference type="GO" id="GO:0006508">
    <property type="term" value="P:proteolysis"/>
    <property type="evidence" value="ECO:0007669"/>
    <property type="project" value="UniProtKB-KW"/>
</dbReference>
<keyword evidence="2 9" id="KW-1003">Cell membrane</keyword>
<dbReference type="Proteomes" id="UP000464954">
    <property type="component" value="Chromosome"/>
</dbReference>
<evidence type="ECO:0000256" key="1">
    <source>
        <dbReference type="ARBA" id="ARBA00006139"/>
    </source>
</evidence>
<feature type="active site" evidence="9">
    <location>
        <position position="112"/>
    </location>
</feature>
<dbReference type="EC" id="3.4.23.36" evidence="9"/>
<evidence type="ECO:0000313" key="11">
    <source>
        <dbReference type="EMBL" id="QHI68118.1"/>
    </source>
</evidence>
<dbReference type="AlphaFoldDB" id="A0A6P1M7G3"/>
<keyword evidence="4 9" id="KW-0812">Transmembrane</keyword>
<dbReference type="HAMAP" id="MF_00161">
    <property type="entry name" value="LspA"/>
    <property type="match status" value="1"/>
</dbReference>
<dbReference type="EMBL" id="CP047593">
    <property type="protein sequence ID" value="QHI68118.1"/>
    <property type="molecule type" value="Genomic_DNA"/>
</dbReference>
<evidence type="ECO:0000313" key="12">
    <source>
        <dbReference type="Proteomes" id="UP000464954"/>
    </source>
</evidence>
<dbReference type="Pfam" id="PF01252">
    <property type="entry name" value="Peptidase_A8"/>
    <property type="match status" value="1"/>
</dbReference>
<dbReference type="PANTHER" id="PTHR33695:SF1">
    <property type="entry name" value="LIPOPROTEIN SIGNAL PEPTIDASE"/>
    <property type="match status" value="1"/>
</dbReference>
<evidence type="ECO:0000256" key="4">
    <source>
        <dbReference type="ARBA" id="ARBA00022692"/>
    </source>
</evidence>
<evidence type="ECO:0000256" key="9">
    <source>
        <dbReference type="HAMAP-Rule" id="MF_00161"/>
    </source>
</evidence>
<evidence type="ECO:0000256" key="6">
    <source>
        <dbReference type="ARBA" id="ARBA00022801"/>
    </source>
</evidence>
<comment type="pathway">
    <text evidence="9">Protein modification; lipoprotein biosynthesis (signal peptide cleavage).</text>
</comment>
<feature type="transmembrane region" description="Helical" evidence="9">
    <location>
        <begin position="125"/>
        <end position="146"/>
    </location>
</feature>
<keyword evidence="6 9" id="KW-0378">Hydrolase</keyword>
<evidence type="ECO:0000256" key="5">
    <source>
        <dbReference type="ARBA" id="ARBA00022750"/>
    </source>
</evidence>
<dbReference type="GO" id="GO:0005886">
    <property type="term" value="C:plasma membrane"/>
    <property type="evidence" value="ECO:0007669"/>
    <property type="project" value="UniProtKB-SubCell"/>
</dbReference>
<feature type="transmembrane region" description="Helical" evidence="9">
    <location>
        <begin position="87"/>
        <end position="105"/>
    </location>
</feature>
<reference evidence="11 12" key="1">
    <citation type="submission" date="2020-01" db="EMBL/GenBank/DDBJ databases">
        <title>Ponticoccus aerotolerans gen. nov., sp. nov., an anaerobic bacterium and proposal of Ponticoccusceae fam. nov., Ponticoccusles ord. nov. and Ponticoccuse classis nov. in the phylum Kiritimatiellaeota.</title>
        <authorList>
            <person name="Zhou L.Y."/>
            <person name="Du Z.J."/>
        </authorList>
    </citation>
    <scope>NUCLEOTIDE SEQUENCE [LARGE SCALE GENOMIC DNA]</scope>
    <source>
        <strain evidence="11 12">S-5007</strain>
    </source>
</reference>
<gene>
    <name evidence="9 11" type="primary">lspA</name>
    <name evidence="11" type="ORF">GT409_01165</name>
</gene>
<sequence>MLPILLCLIIVLIDQFSKVWVRSTFVCGAPPQEMIPGFFNLVYVRNPGAAWGMLGGQQAILILLSAVVLILLAVFHRRVLNPTLDHRIALGLMLGGILGNLIDRIKLGWVTDFLDFHIGTHHWPSFNVADSAICVAVGLYLLSSLWHKSHPLKNDS</sequence>
<keyword evidence="12" id="KW-1185">Reference proteome</keyword>
<keyword evidence="3 9" id="KW-0645">Protease</keyword>
<evidence type="ECO:0000256" key="10">
    <source>
        <dbReference type="RuleBase" id="RU004181"/>
    </source>
</evidence>
<evidence type="ECO:0000256" key="8">
    <source>
        <dbReference type="ARBA" id="ARBA00023136"/>
    </source>
</evidence>
<organism evidence="11 12">
    <name type="scientific">Tichowtungia aerotolerans</name>
    <dbReference type="NCBI Taxonomy" id="2697043"/>
    <lineage>
        <taxon>Bacteria</taxon>
        <taxon>Pseudomonadati</taxon>
        <taxon>Kiritimatiellota</taxon>
        <taxon>Tichowtungiia</taxon>
        <taxon>Tichowtungiales</taxon>
        <taxon>Tichowtungiaceae</taxon>
        <taxon>Tichowtungia</taxon>
    </lineage>
</organism>
<dbReference type="InterPro" id="IPR001872">
    <property type="entry name" value="Peptidase_A8"/>
</dbReference>
<evidence type="ECO:0000256" key="7">
    <source>
        <dbReference type="ARBA" id="ARBA00022989"/>
    </source>
</evidence>
<proteinExistence type="inferred from homology"/>
<name>A0A6P1M7G3_9BACT</name>
<protein>
    <recommendedName>
        <fullName evidence="9">Lipoprotein signal peptidase</fullName>
        <ecNumber evidence="9">3.4.23.36</ecNumber>
    </recommendedName>
    <alternativeName>
        <fullName evidence="9">Prolipoprotein signal peptidase</fullName>
    </alternativeName>
    <alternativeName>
        <fullName evidence="9">Signal peptidase II</fullName>
        <shortName evidence="9">SPase II</shortName>
    </alternativeName>
</protein>
<dbReference type="GO" id="GO:0004190">
    <property type="term" value="F:aspartic-type endopeptidase activity"/>
    <property type="evidence" value="ECO:0007669"/>
    <property type="project" value="UniProtKB-UniRule"/>
</dbReference>
<feature type="transmembrane region" description="Helical" evidence="9">
    <location>
        <begin position="55"/>
        <end position="75"/>
    </location>
</feature>
<evidence type="ECO:0000256" key="2">
    <source>
        <dbReference type="ARBA" id="ARBA00022475"/>
    </source>
</evidence>
<keyword evidence="7 9" id="KW-1133">Transmembrane helix</keyword>
<comment type="subcellular location">
    <subcellularLocation>
        <location evidence="9">Cell membrane</location>
        <topology evidence="9">Multi-pass membrane protein</topology>
    </subcellularLocation>
</comment>
<comment type="caution">
    <text evidence="9">Lacks conserved residue(s) required for the propagation of feature annotation.</text>
</comment>
<keyword evidence="5 9" id="KW-0064">Aspartyl protease</keyword>
<dbReference type="NCBIfam" id="TIGR00077">
    <property type="entry name" value="lspA"/>
    <property type="match status" value="1"/>
</dbReference>